<dbReference type="RefSeq" id="XP_023164331.2">
    <property type="nucleotide sequence ID" value="XM_023308563.2"/>
</dbReference>
<organism evidence="8 9">
    <name type="scientific">Drosophila hydei</name>
    <name type="common">Fruit fly</name>
    <dbReference type="NCBI Taxonomy" id="7224"/>
    <lineage>
        <taxon>Eukaryota</taxon>
        <taxon>Metazoa</taxon>
        <taxon>Ecdysozoa</taxon>
        <taxon>Arthropoda</taxon>
        <taxon>Hexapoda</taxon>
        <taxon>Insecta</taxon>
        <taxon>Pterygota</taxon>
        <taxon>Neoptera</taxon>
        <taxon>Endopterygota</taxon>
        <taxon>Diptera</taxon>
        <taxon>Brachycera</taxon>
        <taxon>Muscomorpha</taxon>
        <taxon>Ephydroidea</taxon>
        <taxon>Drosophilidae</taxon>
        <taxon>Drosophila</taxon>
    </lineage>
</organism>
<dbReference type="InterPro" id="IPR002557">
    <property type="entry name" value="Chitin-bd_dom"/>
</dbReference>
<dbReference type="OMA" id="LAMCEPM"/>
<keyword evidence="3" id="KW-0677">Repeat</keyword>
<feature type="domain" description="Chitin-binding type-2" evidence="7">
    <location>
        <begin position="147"/>
        <end position="207"/>
    </location>
</feature>
<dbReference type="InterPro" id="IPR051940">
    <property type="entry name" value="Chitin_bind-dev_reg"/>
</dbReference>
<dbReference type="PANTHER" id="PTHR23301">
    <property type="entry name" value="CHITIN BINDING PERITROPHIN-A"/>
    <property type="match status" value="1"/>
</dbReference>
<dbReference type="Pfam" id="PF01607">
    <property type="entry name" value="CBM_14"/>
    <property type="match status" value="3"/>
</dbReference>
<protein>
    <submittedName>
        <fullName evidence="9">Uncharacterized protein LOC111595037</fullName>
    </submittedName>
</protein>
<dbReference type="SUPFAM" id="SSF57625">
    <property type="entry name" value="Invertebrate chitin-binding proteins"/>
    <property type="match status" value="3"/>
</dbReference>
<feature type="domain" description="Chitin-binding type-2" evidence="7">
    <location>
        <begin position="213"/>
        <end position="269"/>
    </location>
</feature>
<evidence type="ECO:0000313" key="8">
    <source>
        <dbReference type="Proteomes" id="UP000504633"/>
    </source>
</evidence>
<feature type="chain" id="PRO_5026869072" evidence="6">
    <location>
        <begin position="22"/>
        <end position="275"/>
    </location>
</feature>
<dbReference type="AlphaFoldDB" id="A0A6J1LLI0"/>
<dbReference type="Proteomes" id="UP000504633">
    <property type="component" value="Unplaced"/>
</dbReference>
<evidence type="ECO:0000256" key="2">
    <source>
        <dbReference type="ARBA" id="ARBA00022729"/>
    </source>
</evidence>
<accession>A0A6J1LLI0</accession>
<name>A0A6J1LLI0_DROHY</name>
<evidence type="ECO:0000256" key="5">
    <source>
        <dbReference type="ARBA" id="ARBA00023180"/>
    </source>
</evidence>
<evidence type="ECO:0000256" key="6">
    <source>
        <dbReference type="SAM" id="SignalP"/>
    </source>
</evidence>
<dbReference type="GO" id="GO:0008061">
    <property type="term" value="F:chitin binding"/>
    <property type="evidence" value="ECO:0007669"/>
    <property type="project" value="UniProtKB-KW"/>
</dbReference>
<evidence type="ECO:0000259" key="7">
    <source>
        <dbReference type="PROSITE" id="PS50940"/>
    </source>
</evidence>
<feature type="signal peptide" evidence="6">
    <location>
        <begin position="1"/>
        <end position="21"/>
    </location>
</feature>
<sequence length="275" mass="30625">MPHRLHLLLLAAVALPRLASADIFEECNDSNNNNFIASNKSCTHFIYCSGEDSFEGECPEENDYFNGQLAMCEPMLDVDCRTGLPLQTNEVLQIAVTELPVTDVTVTQTVTAASTASQVSTETVTDAALQPTTAISVNSQKVVTLLASECPAADNTHQIVLLAHDKSCTEYFICYHGKPLPMTCAAMLHFNVATAKCDKAEVVNCMRSTINVREQCKQHTVDIYPHPDNCNYFYYCRNGFLMLQQCPFFYGWDYQKRSCVAMAQAKCFGRQRLLV</sequence>
<evidence type="ECO:0000256" key="3">
    <source>
        <dbReference type="ARBA" id="ARBA00022737"/>
    </source>
</evidence>
<evidence type="ECO:0000256" key="1">
    <source>
        <dbReference type="ARBA" id="ARBA00022669"/>
    </source>
</evidence>
<dbReference type="PANTHER" id="PTHR23301:SF0">
    <property type="entry name" value="CHITIN-BINDING TYPE-2 DOMAIN-CONTAINING PROTEIN-RELATED"/>
    <property type="match status" value="1"/>
</dbReference>
<evidence type="ECO:0000313" key="9">
    <source>
        <dbReference type="RefSeq" id="XP_023164331.2"/>
    </source>
</evidence>
<keyword evidence="5" id="KW-0325">Glycoprotein</keyword>
<keyword evidence="1" id="KW-0147">Chitin-binding</keyword>
<evidence type="ECO:0000256" key="4">
    <source>
        <dbReference type="ARBA" id="ARBA00023157"/>
    </source>
</evidence>
<dbReference type="InterPro" id="IPR036508">
    <property type="entry name" value="Chitin-bd_dom_sf"/>
</dbReference>
<reference evidence="9" key="1">
    <citation type="submission" date="2025-08" db="UniProtKB">
        <authorList>
            <consortium name="RefSeq"/>
        </authorList>
    </citation>
    <scope>IDENTIFICATION</scope>
    <source>
        <strain evidence="9">15085-1641.00</strain>
        <tissue evidence="9">Whole body</tissue>
    </source>
</reference>
<dbReference type="GeneID" id="111595037"/>
<dbReference type="Gene3D" id="2.170.140.10">
    <property type="entry name" value="Chitin binding domain"/>
    <property type="match status" value="3"/>
</dbReference>
<dbReference type="OrthoDB" id="6020543at2759"/>
<feature type="domain" description="Chitin-binding type-2" evidence="7">
    <location>
        <begin position="24"/>
        <end position="82"/>
    </location>
</feature>
<gene>
    <name evidence="9" type="primary">LOC111595037</name>
</gene>
<keyword evidence="8" id="KW-1185">Reference proteome</keyword>
<dbReference type="GO" id="GO:0005576">
    <property type="term" value="C:extracellular region"/>
    <property type="evidence" value="ECO:0007669"/>
    <property type="project" value="InterPro"/>
</dbReference>
<dbReference type="SMART" id="SM00494">
    <property type="entry name" value="ChtBD2"/>
    <property type="match status" value="3"/>
</dbReference>
<dbReference type="KEGG" id="dhe:111595037"/>
<keyword evidence="4" id="KW-1015">Disulfide bond</keyword>
<dbReference type="PROSITE" id="PS50940">
    <property type="entry name" value="CHIT_BIND_II"/>
    <property type="match status" value="3"/>
</dbReference>
<keyword evidence="2 6" id="KW-0732">Signal</keyword>
<proteinExistence type="predicted"/>